<sequence length="258" mass="29629">MDQFKAFVSENELAANRKQRQVEWDKVRKPDDPEEAPEEEYDPRSLFERLQQQKMKVQAEFEESRRLKNLIAVLDEDETSFLEMVDKTKLDHEKRQTQEEKEALQEFRKAIEGLTKDEQVRKIADFKISFATKGNIKKSKKTQGNPLLNLIKLRKSDDPKKSNDSSTESPCDKQTVDHGSAKKKDDELEPEGDKCDEKDQKVTLHEHKDGSNLSSSQEQPPTTKTCLVAYGSDSDDSEAEDSDNNIVNHPNKKAKTTM</sequence>
<feature type="region of interest" description="Disordered" evidence="4">
    <location>
        <begin position="16"/>
        <end position="44"/>
    </location>
</feature>
<dbReference type="eggNOG" id="KOG4036">
    <property type="taxonomic scope" value="Eukaryota"/>
</dbReference>
<feature type="region of interest" description="Disordered" evidence="4">
    <location>
        <begin position="134"/>
        <end position="258"/>
    </location>
</feature>
<name>T1KQU2_TETUR</name>
<evidence type="ECO:0000256" key="2">
    <source>
        <dbReference type="ARBA" id="ARBA00023242"/>
    </source>
</evidence>
<dbReference type="GO" id="GO:0005634">
    <property type="term" value="C:nucleus"/>
    <property type="evidence" value="ECO:0007669"/>
    <property type="project" value="UniProtKB-SubCell"/>
</dbReference>
<organism evidence="6 7">
    <name type="scientific">Tetranychus urticae</name>
    <name type="common">Two-spotted spider mite</name>
    <dbReference type="NCBI Taxonomy" id="32264"/>
    <lineage>
        <taxon>Eukaryota</taxon>
        <taxon>Metazoa</taxon>
        <taxon>Ecdysozoa</taxon>
        <taxon>Arthropoda</taxon>
        <taxon>Chelicerata</taxon>
        <taxon>Arachnida</taxon>
        <taxon>Acari</taxon>
        <taxon>Acariformes</taxon>
        <taxon>Trombidiformes</taxon>
        <taxon>Prostigmata</taxon>
        <taxon>Eleutherengona</taxon>
        <taxon>Raphignathae</taxon>
        <taxon>Tetranychoidea</taxon>
        <taxon>Tetranychidae</taxon>
        <taxon>Tetranychus</taxon>
    </lineage>
</organism>
<protein>
    <recommendedName>
        <fullName evidence="5">FAM192A/Fyv6 N-terminal domain-containing protein</fullName>
    </recommendedName>
</protein>
<feature type="compositionally biased region" description="Basic and acidic residues" evidence="4">
    <location>
        <begin position="170"/>
        <end position="210"/>
    </location>
</feature>
<dbReference type="InterPro" id="IPR019331">
    <property type="entry name" value="FAM192A/Fyv6_N"/>
</dbReference>
<feature type="compositionally biased region" description="Acidic residues" evidence="4">
    <location>
        <begin position="32"/>
        <end position="41"/>
    </location>
</feature>
<dbReference type="PANTHER" id="PTHR13495:SF0">
    <property type="entry name" value="PSME3-INTERACTING PROTEIN"/>
    <property type="match status" value="1"/>
</dbReference>
<proteinExistence type="predicted"/>
<keyword evidence="7" id="KW-1185">Reference proteome</keyword>
<keyword evidence="2" id="KW-0539">Nucleus</keyword>
<evidence type="ECO:0000256" key="1">
    <source>
        <dbReference type="ARBA" id="ARBA00004123"/>
    </source>
</evidence>
<feature type="domain" description="FAM192A/Fyv6 N-terminal" evidence="5">
    <location>
        <begin position="7"/>
        <end position="108"/>
    </location>
</feature>
<evidence type="ECO:0000259" key="5">
    <source>
        <dbReference type="Pfam" id="PF10187"/>
    </source>
</evidence>
<dbReference type="KEGG" id="tut:107366437"/>
<dbReference type="EnsemblMetazoa" id="tetur18g01170.1">
    <property type="protein sequence ID" value="tetur18g01170.1"/>
    <property type="gene ID" value="tetur18g01170"/>
</dbReference>
<dbReference type="EMBL" id="CAEY01000381">
    <property type="status" value="NOT_ANNOTATED_CDS"/>
    <property type="molecule type" value="Genomic_DNA"/>
</dbReference>
<dbReference type="Proteomes" id="UP000015104">
    <property type="component" value="Unassembled WGS sequence"/>
</dbReference>
<dbReference type="AlphaFoldDB" id="T1KQU2"/>
<comment type="subcellular location">
    <subcellularLocation>
        <location evidence="1">Nucleus</location>
    </subcellularLocation>
</comment>
<dbReference type="OMA" id="DETINPP"/>
<feature type="compositionally biased region" description="Basic and acidic residues" evidence="4">
    <location>
        <begin position="20"/>
        <end position="31"/>
    </location>
</feature>
<feature type="compositionally biased region" description="Acidic residues" evidence="4">
    <location>
        <begin position="233"/>
        <end position="243"/>
    </location>
</feature>
<evidence type="ECO:0000256" key="4">
    <source>
        <dbReference type="SAM" id="MobiDB-lite"/>
    </source>
</evidence>
<feature type="compositionally biased region" description="Polar residues" evidence="4">
    <location>
        <begin position="211"/>
        <end position="225"/>
    </location>
</feature>
<reference evidence="7" key="1">
    <citation type="submission" date="2011-08" db="EMBL/GenBank/DDBJ databases">
        <authorList>
            <person name="Rombauts S."/>
        </authorList>
    </citation>
    <scope>NUCLEOTIDE SEQUENCE</scope>
    <source>
        <strain evidence="7">London</strain>
    </source>
</reference>
<dbReference type="InterPro" id="IPR039845">
    <property type="entry name" value="FAM192A"/>
</dbReference>
<evidence type="ECO:0000256" key="3">
    <source>
        <dbReference type="SAM" id="Coils"/>
    </source>
</evidence>
<dbReference type="STRING" id="32264.T1KQU2"/>
<feature type="compositionally biased region" description="Basic and acidic residues" evidence="4">
    <location>
        <begin position="154"/>
        <end position="163"/>
    </location>
</feature>
<evidence type="ECO:0000313" key="7">
    <source>
        <dbReference type="Proteomes" id="UP000015104"/>
    </source>
</evidence>
<evidence type="ECO:0000313" key="6">
    <source>
        <dbReference type="EnsemblMetazoa" id="tetur18g01170.1"/>
    </source>
</evidence>
<gene>
    <name evidence="6" type="primary">107366437</name>
</gene>
<reference evidence="6" key="2">
    <citation type="submission" date="2015-06" db="UniProtKB">
        <authorList>
            <consortium name="EnsemblMetazoa"/>
        </authorList>
    </citation>
    <scope>IDENTIFICATION</scope>
</reference>
<accession>T1KQU2</accession>
<feature type="coiled-coil region" evidence="3">
    <location>
        <begin position="47"/>
        <end position="117"/>
    </location>
</feature>
<dbReference type="Pfam" id="PF10187">
    <property type="entry name" value="FAM192A_Fyv6_N"/>
    <property type="match status" value="1"/>
</dbReference>
<dbReference type="PANTHER" id="PTHR13495">
    <property type="entry name" value="NEFA-INTERACTING NUCLEAR PROTEIN NIP30"/>
    <property type="match status" value="1"/>
</dbReference>
<dbReference type="HOGENOM" id="CLU_081950_0_0_1"/>
<dbReference type="OrthoDB" id="75807at2759"/>
<keyword evidence="3" id="KW-0175">Coiled coil</keyword>